<dbReference type="PANTHER" id="PTHR10131:SF94">
    <property type="entry name" value="TNF RECEPTOR-ASSOCIATED FACTOR 4"/>
    <property type="match status" value="1"/>
</dbReference>
<dbReference type="InterPro" id="IPR049342">
    <property type="entry name" value="TRAF1-6_MATH_dom"/>
</dbReference>
<dbReference type="GO" id="GO:0043122">
    <property type="term" value="P:regulation of canonical NF-kappaB signal transduction"/>
    <property type="evidence" value="ECO:0007669"/>
    <property type="project" value="TreeGrafter"/>
</dbReference>
<evidence type="ECO:0000256" key="1">
    <source>
        <dbReference type="ARBA" id="ARBA00022771"/>
    </source>
</evidence>
<dbReference type="PANTHER" id="PTHR10131">
    <property type="entry name" value="TNF RECEPTOR ASSOCIATED FACTOR"/>
    <property type="match status" value="1"/>
</dbReference>
<accession>A0A813N3Y2</accession>
<dbReference type="AlphaFoldDB" id="A0A813N3Y2"/>
<keyword evidence="1 3" id="KW-0863">Zinc-finger</keyword>
<evidence type="ECO:0000313" key="9">
    <source>
        <dbReference type="Proteomes" id="UP000663877"/>
    </source>
</evidence>
<keyword evidence="1 3" id="KW-0479">Metal-binding</keyword>
<evidence type="ECO:0000256" key="2">
    <source>
        <dbReference type="ARBA" id="ARBA00022833"/>
    </source>
</evidence>
<comment type="caution">
    <text evidence="5">The sequence shown here is derived from an EMBL/GenBank/DDBJ whole genome shotgun (WGS) entry which is preliminary data.</text>
</comment>
<gene>
    <name evidence="5" type="ORF">BJG266_LOCUS1326</name>
    <name evidence="6" type="ORF">QVE165_LOCUS27489</name>
    <name evidence="7" type="ORF">QVE165_LOCUS37529</name>
</gene>
<dbReference type="EMBL" id="CAJNOM010000209">
    <property type="protein sequence ID" value="CAF1232015.1"/>
    <property type="molecule type" value="Genomic_DNA"/>
</dbReference>
<evidence type="ECO:0000313" key="6">
    <source>
        <dbReference type="EMBL" id="CAF1232015.1"/>
    </source>
</evidence>
<evidence type="ECO:0000313" key="5">
    <source>
        <dbReference type="EMBL" id="CAF0733094.1"/>
    </source>
</evidence>
<organism evidence="5 9">
    <name type="scientific">Adineta steineri</name>
    <dbReference type="NCBI Taxonomy" id="433720"/>
    <lineage>
        <taxon>Eukaryota</taxon>
        <taxon>Metazoa</taxon>
        <taxon>Spiralia</taxon>
        <taxon>Gnathifera</taxon>
        <taxon>Rotifera</taxon>
        <taxon>Eurotatoria</taxon>
        <taxon>Bdelloidea</taxon>
        <taxon>Adinetida</taxon>
        <taxon>Adinetidae</taxon>
        <taxon>Adineta</taxon>
    </lineage>
</organism>
<dbReference type="Proteomes" id="UP000663877">
    <property type="component" value="Unassembled WGS sequence"/>
</dbReference>
<dbReference type="SUPFAM" id="SSF49599">
    <property type="entry name" value="TRAF domain-like"/>
    <property type="match status" value="2"/>
</dbReference>
<dbReference type="InterPro" id="IPR013083">
    <property type="entry name" value="Znf_RING/FYVE/PHD"/>
</dbReference>
<dbReference type="Gene3D" id="2.60.210.10">
    <property type="entry name" value="Apoptosis, Tumor Necrosis Factor Receptor Associated Protein 2, Chain A"/>
    <property type="match status" value="1"/>
</dbReference>
<dbReference type="Pfam" id="PF21355">
    <property type="entry name" value="TRAF-mep_MATH"/>
    <property type="match status" value="1"/>
</dbReference>
<dbReference type="Proteomes" id="UP000663832">
    <property type="component" value="Unassembled WGS sequence"/>
</dbReference>
<dbReference type="EMBL" id="CAJNOI010000003">
    <property type="protein sequence ID" value="CAF0733094.1"/>
    <property type="molecule type" value="Genomic_DNA"/>
</dbReference>
<sequence>MSTQLTKSLRGLQVGNANDIDTTLFCAICNLLLHKPIQLLCCGTRLCRWCSKKNLSDSEPFVCPFCQTKLPQKQEHADRGAERELNRVMTVCYSCSWTGSYKDYLDHLQEYHANIECANCHEHFFSINSMEEHAEEICEYRCVQCKLPSCNELVKWRDMQTHNLSNQHQIALLEFVVQYSRQGNQRSHNIVEELRNILQNIANLSPTTEKVTNDCIRLRAEYNEAKVTGERIISQINETAKRTNECAEKIIQYEQSQNATFKDLNDVINASKIITTKLLDINSTVIFPFHLDQTDINSLFSMYSTLFKTTQVGYSFILRVCSTKDSANQNQQYLSVFISLVRGEFDQLLVFPFPYTIFLYLCDQSGQGNHIISAIKPDSNESALSRPLSEKNDEIGVLNFCPLSYLNETGNTYLKDNVFFIGVFIDFLNTGSIPVG</sequence>
<keyword evidence="2" id="KW-0862">Zinc</keyword>
<evidence type="ECO:0000313" key="8">
    <source>
        <dbReference type="Proteomes" id="UP000663832"/>
    </source>
</evidence>
<dbReference type="InterPro" id="IPR008974">
    <property type="entry name" value="TRAF-like"/>
</dbReference>
<name>A0A813N3Y2_9BILA</name>
<evidence type="ECO:0000256" key="3">
    <source>
        <dbReference type="PROSITE-ProRule" id="PRU00175"/>
    </source>
</evidence>
<dbReference type="OrthoDB" id="6475149at2759"/>
<dbReference type="EMBL" id="CAJNOM010000391">
    <property type="protein sequence ID" value="CAF1411511.1"/>
    <property type="molecule type" value="Genomic_DNA"/>
</dbReference>
<dbReference type="GO" id="GO:0008270">
    <property type="term" value="F:zinc ion binding"/>
    <property type="evidence" value="ECO:0007669"/>
    <property type="project" value="UniProtKB-KW"/>
</dbReference>
<proteinExistence type="predicted"/>
<dbReference type="InterPro" id="IPR001841">
    <property type="entry name" value="Znf_RING"/>
</dbReference>
<feature type="domain" description="RING-type" evidence="4">
    <location>
        <begin position="26"/>
        <end position="67"/>
    </location>
</feature>
<reference evidence="5" key="1">
    <citation type="submission" date="2021-02" db="EMBL/GenBank/DDBJ databases">
        <authorList>
            <person name="Nowell W R."/>
        </authorList>
    </citation>
    <scope>NUCLEOTIDE SEQUENCE</scope>
</reference>
<keyword evidence="8" id="KW-1185">Reference proteome</keyword>
<evidence type="ECO:0000259" key="4">
    <source>
        <dbReference type="PROSITE" id="PS50089"/>
    </source>
</evidence>
<dbReference type="Gene3D" id="3.30.40.10">
    <property type="entry name" value="Zinc/RING finger domain, C3HC4 (zinc finger)"/>
    <property type="match status" value="2"/>
</dbReference>
<dbReference type="SUPFAM" id="SSF57850">
    <property type="entry name" value="RING/U-box"/>
    <property type="match status" value="1"/>
</dbReference>
<evidence type="ECO:0000313" key="7">
    <source>
        <dbReference type="EMBL" id="CAF1411511.1"/>
    </source>
</evidence>
<dbReference type="PROSITE" id="PS50089">
    <property type="entry name" value="ZF_RING_2"/>
    <property type="match status" value="1"/>
</dbReference>
<protein>
    <recommendedName>
        <fullName evidence="4">RING-type domain-containing protein</fullName>
    </recommendedName>
</protein>